<dbReference type="Proteomes" id="UP001152531">
    <property type="component" value="Unassembled WGS sequence"/>
</dbReference>
<name>A0ACA9YGN6_9ASCO</name>
<evidence type="ECO:0000313" key="2">
    <source>
        <dbReference type="Proteomes" id="UP001152531"/>
    </source>
</evidence>
<gene>
    <name evidence="1" type="ORF">CLIB1444_23S00936</name>
</gene>
<keyword evidence="1" id="KW-0413">Isomerase</keyword>
<proteinExistence type="predicted"/>
<accession>A0ACA9YGN6</accession>
<evidence type="ECO:0000313" key="1">
    <source>
        <dbReference type="EMBL" id="CAH6723943.1"/>
    </source>
</evidence>
<sequence>MFDESKYQDPEFLVKEIEQGFINLQFNNPKTLNAFSERTWRAYQNILERLDADPETNIILISSSYAKSFSSGLNLKDAQVLMGGLKGDDQSKYDFMYKHIIDFQTAISTPTRMTTPTICLLNGISLGLAIDIAATTSIRVAVKDAKLSIREIKIGLVADMGSLQRLPKIVGNKSRLFQYALTGEYFNGDDAYDIGLVSKVVPDYESGMKYCIELGKDINSNADWVIRGTKDSLQYMVNGGTVDQGLLNIAHYQSRFLGAEPKIPSRPRL</sequence>
<comment type="caution">
    <text evidence="1">The sequence shown here is derived from an EMBL/GenBank/DDBJ whole genome shotgun (WGS) entry which is preliminary data.</text>
</comment>
<keyword evidence="2" id="KW-1185">Reference proteome</keyword>
<organism evidence="1 2">
    <name type="scientific">[Candida] jaroonii</name>
    <dbReference type="NCBI Taxonomy" id="467808"/>
    <lineage>
        <taxon>Eukaryota</taxon>
        <taxon>Fungi</taxon>
        <taxon>Dikarya</taxon>
        <taxon>Ascomycota</taxon>
        <taxon>Saccharomycotina</taxon>
        <taxon>Pichiomycetes</taxon>
        <taxon>Debaryomycetaceae</taxon>
        <taxon>Yamadazyma</taxon>
    </lineage>
</organism>
<reference evidence="1" key="1">
    <citation type="submission" date="2022-06" db="EMBL/GenBank/DDBJ databases">
        <authorList>
            <person name="Legras J.-L."/>
            <person name="Devillers H."/>
            <person name="Grondin C."/>
        </authorList>
    </citation>
    <scope>NUCLEOTIDE SEQUENCE</scope>
    <source>
        <strain evidence="1">CLIB 1444</strain>
    </source>
</reference>
<protein>
    <submittedName>
        <fullName evidence="1">Enoyl-CoA isomerase/hydratase Fer4p</fullName>
    </submittedName>
</protein>
<dbReference type="EMBL" id="CALSDN010000023">
    <property type="protein sequence ID" value="CAH6723943.1"/>
    <property type="molecule type" value="Genomic_DNA"/>
</dbReference>